<dbReference type="HOGENOM" id="CLU_197739_0_0_1"/>
<dbReference type="STRING" id="1036808.A0A0C3DY99"/>
<feature type="non-terminal residue" evidence="1">
    <location>
        <position position="63"/>
    </location>
</feature>
<name>A0A0C3DY99_9AGAM</name>
<dbReference type="EMBL" id="KN822055">
    <property type="protein sequence ID" value="KIM61154.1"/>
    <property type="molecule type" value="Genomic_DNA"/>
</dbReference>
<accession>A0A0C3DY99</accession>
<evidence type="ECO:0000313" key="2">
    <source>
        <dbReference type="Proteomes" id="UP000053989"/>
    </source>
</evidence>
<feature type="non-terminal residue" evidence="1">
    <location>
        <position position="1"/>
    </location>
</feature>
<sequence length="63" mass="7282">LYAPSGQWWLLDVIQWWGGWAEGEQHGTLMRYVLDELYYYEHDHSDTLAPTLREAGQSLAGEA</sequence>
<dbReference type="OrthoDB" id="2976553at2759"/>
<dbReference type="AlphaFoldDB" id="A0A0C3DY99"/>
<organism evidence="1 2">
    <name type="scientific">Scleroderma citrinum Foug A</name>
    <dbReference type="NCBI Taxonomy" id="1036808"/>
    <lineage>
        <taxon>Eukaryota</taxon>
        <taxon>Fungi</taxon>
        <taxon>Dikarya</taxon>
        <taxon>Basidiomycota</taxon>
        <taxon>Agaricomycotina</taxon>
        <taxon>Agaricomycetes</taxon>
        <taxon>Agaricomycetidae</taxon>
        <taxon>Boletales</taxon>
        <taxon>Sclerodermatineae</taxon>
        <taxon>Sclerodermataceae</taxon>
        <taxon>Scleroderma</taxon>
    </lineage>
</organism>
<keyword evidence="2" id="KW-1185">Reference proteome</keyword>
<evidence type="ECO:0000313" key="1">
    <source>
        <dbReference type="EMBL" id="KIM61154.1"/>
    </source>
</evidence>
<gene>
    <name evidence="1" type="ORF">SCLCIDRAFT_47923</name>
</gene>
<reference evidence="2" key="2">
    <citation type="submission" date="2015-01" db="EMBL/GenBank/DDBJ databases">
        <title>Evolutionary Origins and Diversification of the Mycorrhizal Mutualists.</title>
        <authorList>
            <consortium name="DOE Joint Genome Institute"/>
            <consortium name="Mycorrhizal Genomics Consortium"/>
            <person name="Kohler A."/>
            <person name="Kuo A."/>
            <person name="Nagy L.G."/>
            <person name="Floudas D."/>
            <person name="Copeland A."/>
            <person name="Barry K.W."/>
            <person name="Cichocki N."/>
            <person name="Veneault-Fourrey C."/>
            <person name="LaButti K."/>
            <person name="Lindquist E.A."/>
            <person name="Lipzen A."/>
            <person name="Lundell T."/>
            <person name="Morin E."/>
            <person name="Murat C."/>
            <person name="Riley R."/>
            <person name="Ohm R."/>
            <person name="Sun H."/>
            <person name="Tunlid A."/>
            <person name="Henrissat B."/>
            <person name="Grigoriev I.V."/>
            <person name="Hibbett D.S."/>
            <person name="Martin F."/>
        </authorList>
    </citation>
    <scope>NUCLEOTIDE SEQUENCE [LARGE SCALE GENOMIC DNA]</scope>
    <source>
        <strain evidence="2">Foug A</strain>
    </source>
</reference>
<dbReference type="InParanoid" id="A0A0C3DY99"/>
<dbReference type="Proteomes" id="UP000053989">
    <property type="component" value="Unassembled WGS sequence"/>
</dbReference>
<protein>
    <submittedName>
        <fullName evidence="1">Uncharacterized protein</fullName>
    </submittedName>
</protein>
<reference evidence="1 2" key="1">
    <citation type="submission" date="2014-04" db="EMBL/GenBank/DDBJ databases">
        <authorList>
            <consortium name="DOE Joint Genome Institute"/>
            <person name="Kuo A."/>
            <person name="Kohler A."/>
            <person name="Nagy L.G."/>
            <person name="Floudas D."/>
            <person name="Copeland A."/>
            <person name="Barry K.W."/>
            <person name="Cichocki N."/>
            <person name="Veneault-Fourrey C."/>
            <person name="LaButti K."/>
            <person name="Lindquist E.A."/>
            <person name="Lipzen A."/>
            <person name="Lundell T."/>
            <person name="Morin E."/>
            <person name="Murat C."/>
            <person name="Sun H."/>
            <person name="Tunlid A."/>
            <person name="Henrissat B."/>
            <person name="Grigoriev I.V."/>
            <person name="Hibbett D.S."/>
            <person name="Martin F."/>
            <person name="Nordberg H.P."/>
            <person name="Cantor M.N."/>
            <person name="Hua S.X."/>
        </authorList>
    </citation>
    <scope>NUCLEOTIDE SEQUENCE [LARGE SCALE GENOMIC DNA]</scope>
    <source>
        <strain evidence="1 2">Foug A</strain>
    </source>
</reference>
<proteinExistence type="predicted"/>